<comment type="caution">
    <text evidence="4">The sequence shown here is derived from an EMBL/GenBank/DDBJ whole genome shotgun (WGS) entry which is preliminary data.</text>
</comment>
<dbReference type="PANTHER" id="PTHR31495">
    <property type="entry name" value="PEROXYGENASE 3-RELATED"/>
    <property type="match status" value="1"/>
</dbReference>
<accession>A0AAD5SEV4</accession>
<dbReference type="GO" id="GO:0004497">
    <property type="term" value="F:monooxygenase activity"/>
    <property type="evidence" value="ECO:0007669"/>
    <property type="project" value="TreeGrafter"/>
</dbReference>
<evidence type="ECO:0000256" key="3">
    <source>
        <dbReference type="SAM" id="Phobius"/>
    </source>
</evidence>
<comment type="similarity">
    <text evidence="1">Belongs to the caleosin family.</text>
</comment>
<gene>
    <name evidence="4" type="ORF">HK097_006348</name>
</gene>
<feature type="transmembrane region" description="Helical" evidence="3">
    <location>
        <begin position="153"/>
        <end position="175"/>
    </location>
</feature>
<name>A0AAD5SEV4_9FUNG</name>
<feature type="compositionally biased region" description="Polar residues" evidence="2">
    <location>
        <begin position="306"/>
        <end position="326"/>
    </location>
</feature>
<dbReference type="GO" id="GO:0005509">
    <property type="term" value="F:calcium ion binding"/>
    <property type="evidence" value="ECO:0007669"/>
    <property type="project" value="TreeGrafter"/>
</dbReference>
<dbReference type="InterPro" id="IPR007736">
    <property type="entry name" value="Caleosin-related"/>
</dbReference>
<dbReference type="PANTHER" id="PTHR31495:SF0">
    <property type="entry name" value="BINDING PROTEIN CALEOSIN, PUTATIVE (AFU_ORTHOLOGUE AFUA_5G13750)-RELATED"/>
    <property type="match status" value="1"/>
</dbReference>
<dbReference type="EMBL" id="JADGJD010000299">
    <property type="protein sequence ID" value="KAJ3052390.1"/>
    <property type="molecule type" value="Genomic_DNA"/>
</dbReference>
<reference evidence="4" key="1">
    <citation type="submission" date="2020-05" db="EMBL/GenBank/DDBJ databases">
        <title>Phylogenomic resolution of chytrid fungi.</title>
        <authorList>
            <person name="Stajich J.E."/>
            <person name="Amses K."/>
            <person name="Simmons R."/>
            <person name="Seto K."/>
            <person name="Myers J."/>
            <person name="Bonds A."/>
            <person name="Quandt C.A."/>
            <person name="Barry K."/>
            <person name="Liu P."/>
            <person name="Grigoriev I."/>
            <person name="Longcore J.E."/>
            <person name="James T.Y."/>
        </authorList>
    </citation>
    <scope>NUCLEOTIDE SEQUENCE</scope>
    <source>
        <strain evidence="4">JEL0318</strain>
    </source>
</reference>
<evidence type="ECO:0000313" key="4">
    <source>
        <dbReference type="EMBL" id="KAJ3052390.1"/>
    </source>
</evidence>
<proteinExistence type="inferred from homology"/>
<sequence length="341" mass="37736">MTTLDAVPLLSEQPLALQKQTQPISGIDFTPLPSVPIARPVIAPSADAPVLEINSTQRDMTSGSGKGRNFPIVTQLDEVPVTTRRSVKSTEGLDAMLPNPGLPRANIAVDAEHSDDPKGRQEKMSVLQRHCKFFAPENSDYIYPSNTFSGFRALGFPFIVSALAMFVVNAALAVATEDNWSKLWTLRINIKNIDRCKHGSDSGTYDTEGRYVPQKFEEMLAKYSTHPNKAGLYLKDIHAMVRGNMLLWDFFGWSAATLEWVALWYIAKDSEGLLTKEAMRSMFDGTLFEAIKKRRDAERNGGVAHTLTSTDQSARNVSDEVSTVPTDQLKRAEAEQGKKAQ</sequence>
<evidence type="ECO:0008006" key="6">
    <source>
        <dbReference type="Google" id="ProtNLM"/>
    </source>
</evidence>
<keyword evidence="3" id="KW-1133">Transmembrane helix</keyword>
<feature type="compositionally biased region" description="Basic and acidic residues" evidence="2">
    <location>
        <begin position="328"/>
        <end position="341"/>
    </location>
</feature>
<keyword evidence="3" id="KW-0472">Membrane</keyword>
<dbReference type="AlphaFoldDB" id="A0AAD5SEV4"/>
<evidence type="ECO:0000256" key="1">
    <source>
        <dbReference type="ARBA" id="ARBA00006765"/>
    </source>
</evidence>
<evidence type="ECO:0000313" key="5">
    <source>
        <dbReference type="Proteomes" id="UP001212841"/>
    </source>
</evidence>
<feature type="region of interest" description="Disordered" evidence="2">
    <location>
        <begin position="299"/>
        <end position="341"/>
    </location>
</feature>
<protein>
    <recommendedName>
        <fullName evidence="6">Caleosin</fullName>
    </recommendedName>
</protein>
<dbReference type="Proteomes" id="UP001212841">
    <property type="component" value="Unassembled WGS sequence"/>
</dbReference>
<organism evidence="4 5">
    <name type="scientific">Rhizophlyctis rosea</name>
    <dbReference type="NCBI Taxonomy" id="64517"/>
    <lineage>
        <taxon>Eukaryota</taxon>
        <taxon>Fungi</taxon>
        <taxon>Fungi incertae sedis</taxon>
        <taxon>Chytridiomycota</taxon>
        <taxon>Chytridiomycota incertae sedis</taxon>
        <taxon>Chytridiomycetes</taxon>
        <taxon>Rhizophlyctidales</taxon>
        <taxon>Rhizophlyctidaceae</taxon>
        <taxon>Rhizophlyctis</taxon>
    </lineage>
</organism>
<evidence type="ECO:0000256" key="2">
    <source>
        <dbReference type="SAM" id="MobiDB-lite"/>
    </source>
</evidence>
<dbReference type="Pfam" id="PF05042">
    <property type="entry name" value="Caleosin"/>
    <property type="match status" value="1"/>
</dbReference>
<keyword evidence="3" id="KW-0812">Transmembrane</keyword>
<keyword evidence="5" id="KW-1185">Reference proteome</keyword>